<protein>
    <submittedName>
        <fullName evidence="1">Glutaredoxin family protein</fullName>
    </submittedName>
</protein>
<dbReference type="Gene3D" id="3.40.30.10">
    <property type="entry name" value="Glutaredoxin"/>
    <property type="match status" value="1"/>
</dbReference>
<dbReference type="InterPro" id="IPR036249">
    <property type="entry name" value="Thioredoxin-like_sf"/>
</dbReference>
<reference evidence="1 2" key="1">
    <citation type="submission" date="2019-01" db="EMBL/GenBank/DDBJ databases">
        <title>Novel species of Cellulomonas.</title>
        <authorList>
            <person name="Liu Q."/>
            <person name="Xin Y.-H."/>
        </authorList>
    </citation>
    <scope>NUCLEOTIDE SEQUENCE [LARGE SCALE GENOMIC DNA]</scope>
    <source>
        <strain evidence="1 2">HLT2-17</strain>
    </source>
</reference>
<dbReference type="SUPFAM" id="SSF52833">
    <property type="entry name" value="Thioredoxin-like"/>
    <property type="match status" value="1"/>
</dbReference>
<sequence>MGDGVVRVVLYVRAGCHLCEAAREVVSTAAAAAGTPWVEIDVDAAAADDGGALQRAYGEEVPVVVVDGVTRGFWRIDAQRLAKALREPR</sequence>
<dbReference type="InterPro" id="IPR008554">
    <property type="entry name" value="Glutaredoxin-like"/>
</dbReference>
<organism evidence="1 2">
    <name type="scientific">Pengzhenrongella frigida</name>
    <dbReference type="NCBI Taxonomy" id="1259133"/>
    <lineage>
        <taxon>Bacteria</taxon>
        <taxon>Bacillati</taxon>
        <taxon>Actinomycetota</taxon>
        <taxon>Actinomycetes</taxon>
        <taxon>Micrococcales</taxon>
        <taxon>Pengzhenrongella</taxon>
    </lineage>
</organism>
<keyword evidence="2" id="KW-1185">Reference proteome</keyword>
<gene>
    <name evidence="1" type="ORF">EUA98_15530</name>
</gene>
<accession>A0A4Q5MWR5</accession>
<dbReference type="Proteomes" id="UP000293764">
    <property type="component" value="Unassembled WGS sequence"/>
</dbReference>
<comment type="caution">
    <text evidence="1">The sequence shown here is derived from an EMBL/GenBank/DDBJ whole genome shotgun (WGS) entry which is preliminary data.</text>
</comment>
<dbReference type="RefSeq" id="WP_130103606.1">
    <property type="nucleotide sequence ID" value="NZ_SDWW01000043.1"/>
</dbReference>
<evidence type="ECO:0000313" key="2">
    <source>
        <dbReference type="Proteomes" id="UP000293764"/>
    </source>
</evidence>
<name>A0A4Q5MWR5_9MICO</name>
<dbReference type="Pfam" id="PF05768">
    <property type="entry name" value="Glrx-like"/>
    <property type="match status" value="1"/>
</dbReference>
<dbReference type="EMBL" id="SDWW01000043">
    <property type="protein sequence ID" value="RYV50058.1"/>
    <property type="molecule type" value="Genomic_DNA"/>
</dbReference>
<proteinExistence type="predicted"/>
<dbReference type="AlphaFoldDB" id="A0A4Q5MWR5"/>
<evidence type="ECO:0000313" key="1">
    <source>
        <dbReference type="EMBL" id="RYV50058.1"/>
    </source>
</evidence>